<sequence length="254" mass="29731">MENITVSTENVNNSCHYYLLNNLETLTKYLNNIFANSDKKLFQNLIEETEIILDKCCDNSITYRQKAESLDTLTKSWFDLWGRYKHIVEAIELGYIVDDMTNSLMGYTKLLLGISMVNEEKTGDEEIDSQKVIKGYQLIAETIDVFGYIFSRSELIQFSKNAQKTLLDTTYDLKEYFQESTEKHELIIQLRSYCSLIILRVNEYLKQEEQPFKDTVQPNSSSALWWENIGGTFKDDFLYDEAMKLGQYYRDSNV</sequence>
<proteinExistence type="predicted"/>
<accession>A0AAF0ZGM3</accession>
<reference evidence="1" key="1">
    <citation type="submission" date="2023-11" db="EMBL/GenBank/DDBJ databases">
        <title>Genome sequence of Cyanobacterium aponinum BCRC AL20115.</title>
        <authorList>
            <person name="Chang H.-Y."/>
            <person name="Lin K.-M."/>
            <person name="Hsueh H.-T."/>
            <person name="Chu H.-A."/>
            <person name="Kuo C.-H."/>
        </authorList>
    </citation>
    <scope>NUCLEOTIDE SEQUENCE</scope>
    <source>
        <strain evidence="1">AL20115</strain>
    </source>
</reference>
<protein>
    <submittedName>
        <fullName evidence="1">Uncharacterized protein</fullName>
    </submittedName>
</protein>
<gene>
    <name evidence="1" type="ORF">SAY89_07495</name>
</gene>
<dbReference type="AlphaFoldDB" id="A0AAF0ZGM3"/>
<name>A0AAF0ZGM3_9CHRO</name>
<organism evidence="1">
    <name type="scientific">Cyanobacterium aponinum AL20115</name>
    <dbReference type="NCBI Taxonomy" id="3090662"/>
    <lineage>
        <taxon>Bacteria</taxon>
        <taxon>Bacillati</taxon>
        <taxon>Cyanobacteriota</taxon>
        <taxon>Cyanophyceae</taxon>
        <taxon>Oscillatoriophycideae</taxon>
        <taxon>Chroococcales</taxon>
        <taxon>Geminocystaceae</taxon>
        <taxon>Cyanobacterium</taxon>
    </lineage>
</organism>
<dbReference type="EMBL" id="CP138348">
    <property type="protein sequence ID" value="WPF90103.1"/>
    <property type="molecule type" value="Genomic_DNA"/>
</dbReference>
<dbReference type="RefSeq" id="WP_320002185.1">
    <property type="nucleotide sequence ID" value="NZ_CP138348.1"/>
</dbReference>
<evidence type="ECO:0000313" key="1">
    <source>
        <dbReference type="EMBL" id="WPF90103.1"/>
    </source>
</evidence>